<keyword evidence="4 5" id="KW-0472">Membrane</keyword>
<dbReference type="PANTHER" id="PTHR37422">
    <property type="entry name" value="TEICHURONIC ACID BIOSYNTHESIS PROTEIN TUAE"/>
    <property type="match status" value="1"/>
</dbReference>
<evidence type="ECO:0000256" key="2">
    <source>
        <dbReference type="ARBA" id="ARBA00022692"/>
    </source>
</evidence>
<feature type="transmembrane region" description="Helical" evidence="5">
    <location>
        <begin position="100"/>
        <end position="118"/>
    </location>
</feature>
<gene>
    <name evidence="7" type="ORF">GTW23_17775</name>
</gene>
<dbReference type="RefSeq" id="WP_252916761.1">
    <property type="nucleotide sequence ID" value="NZ_JAAAML010000003.1"/>
</dbReference>
<feature type="transmembrane region" description="Helical" evidence="5">
    <location>
        <begin position="75"/>
        <end position="95"/>
    </location>
</feature>
<feature type="transmembrane region" description="Helical" evidence="5">
    <location>
        <begin position="274"/>
        <end position="294"/>
    </location>
</feature>
<dbReference type="Proteomes" id="UP001320715">
    <property type="component" value="Unassembled WGS sequence"/>
</dbReference>
<feature type="transmembrane region" description="Helical" evidence="5">
    <location>
        <begin position="404"/>
        <end position="427"/>
    </location>
</feature>
<feature type="transmembrane region" description="Helical" evidence="5">
    <location>
        <begin position="36"/>
        <end position="55"/>
    </location>
</feature>
<dbReference type="InterPro" id="IPR007016">
    <property type="entry name" value="O-antigen_ligase-rel_domated"/>
</dbReference>
<feature type="transmembrane region" description="Helical" evidence="5">
    <location>
        <begin position="368"/>
        <end position="392"/>
    </location>
</feature>
<dbReference type="GO" id="GO:0016874">
    <property type="term" value="F:ligase activity"/>
    <property type="evidence" value="ECO:0007669"/>
    <property type="project" value="UniProtKB-KW"/>
</dbReference>
<evidence type="ECO:0000259" key="6">
    <source>
        <dbReference type="Pfam" id="PF04932"/>
    </source>
</evidence>
<keyword evidence="2 5" id="KW-0812">Transmembrane</keyword>
<feature type="transmembrane region" description="Helical" evidence="5">
    <location>
        <begin position="251"/>
        <end position="267"/>
    </location>
</feature>
<evidence type="ECO:0000256" key="5">
    <source>
        <dbReference type="SAM" id="Phobius"/>
    </source>
</evidence>
<reference evidence="7 8" key="1">
    <citation type="submission" date="2020-01" db="EMBL/GenBank/DDBJ databases">
        <title>Genomes of bacteria type strains.</title>
        <authorList>
            <person name="Chen J."/>
            <person name="Zhu S."/>
            <person name="Yang J."/>
        </authorList>
    </citation>
    <scope>NUCLEOTIDE SEQUENCE [LARGE SCALE GENOMIC DNA]</scope>
    <source>
        <strain evidence="7 8">DSM 16655</strain>
    </source>
</reference>
<comment type="subcellular location">
    <subcellularLocation>
        <location evidence="1">Membrane</location>
        <topology evidence="1">Multi-pass membrane protein</topology>
    </subcellularLocation>
</comment>
<evidence type="ECO:0000313" key="7">
    <source>
        <dbReference type="EMBL" id="MCO6410037.1"/>
    </source>
</evidence>
<feature type="transmembrane region" description="Helical" evidence="5">
    <location>
        <begin position="156"/>
        <end position="178"/>
    </location>
</feature>
<organism evidence="7 8">
    <name type="scientific">Hoeflea alexandrii</name>
    <dbReference type="NCBI Taxonomy" id="288436"/>
    <lineage>
        <taxon>Bacteria</taxon>
        <taxon>Pseudomonadati</taxon>
        <taxon>Pseudomonadota</taxon>
        <taxon>Alphaproteobacteria</taxon>
        <taxon>Hyphomicrobiales</taxon>
        <taxon>Rhizobiaceae</taxon>
        <taxon>Hoeflea</taxon>
    </lineage>
</organism>
<dbReference type="InterPro" id="IPR051533">
    <property type="entry name" value="WaaL-like"/>
</dbReference>
<keyword evidence="3 5" id="KW-1133">Transmembrane helix</keyword>
<feature type="transmembrane region" description="Helical" evidence="5">
    <location>
        <begin position="206"/>
        <end position="221"/>
    </location>
</feature>
<feature type="transmembrane region" description="Helical" evidence="5">
    <location>
        <begin position="228"/>
        <end position="245"/>
    </location>
</feature>
<keyword evidence="7" id="KW-0436">Ligase</keyword>
<protein>
    <submittedName>
        <fullName evidence="7">O-antigen ligase family protein</fullName>
    </submittedName>
</protein>
<evidence type="ECO:0000256" key="4">
    <source>
        <dbReference type="ARBA" id="ARBA00023136"/>
    </source>
</evidence>
<dbReference type="PANTHER" id="PTHR37422:SF21">
    <property type="entry name" value="EXOQ-LIKE PROTEIN"/>
    <property type="match status" value="1"/>
</dbReference>
<evidence type="ECO:0000313" key="8">
    <source>
        <dbReference type="Proteomes" id="UP001320715"/>
    </source>
</evidence>
<keyword evidence="8" id="KW-1185">Reference proteome</keyword>
<feature type="transmembrane region" description="Helical" evidence="5">
    <location>
        <begin position="433"/>
        <end position="451"/>
    </location>
</feature>
<sequence>MRHAPSFTSGPLRRAALSPLQHGLDFSRPGIITPGLLRLSAIVLSAAGMALMLISLRPFVSSSLVSETGGDGGSIVNQIGFLAAGLVFAVAMMCLASRKVLASLLTPSYLMLAVILAYSVAKAPDPDSMIRAVVLTVIGMFIAFSTIALPRSERDFQIALLAGAAAALAMSYGGLVVVPDLATHGYDAYEPQHAGLWRGHFSHKNVAGPVMCVIAIFGIYLMRTGHRLGGLIIFLAGALFVLKTGSKTTSGFFPLSIMIVMMAGLFGRSGAAILAFLVTLAGVAAATLGSLYSGRISYLIEDLLGDRTYTGRTTLWEFSLSKIPEQPWTGFGLYNFWSTDNVFLLDKPFESAWDYRFIVHGHNNYLDIVLNLGIIGGAVLLWVLFIGPMFNYAKARKIPGNRKIADMFFMIIVFAALLSFLETFFLARNDSLWLMHVFAVFGLHLAARFRLGEDPFPR</sequence>
<feature type="domain" description="O-antigen ligase-related" evidence="6">
    <location>
        <begin position="233"/>
        <end position="381"/>
    </location>
</feature>
<accession>A0ABT1CV05</accession>
<proteinExistence type="predicted"/>
<name>A0ABT1CV05_9HYPH</name>
<comment type="caution">
    <text evidence="7">The sequence shown here is derived from an EMBL/GenBank/DDBJ whole genome shotgun (WGS) entry which is preliminary data.</text>
</comment>
<feature type="transmembrane region" description="Helical" evidence="5">
    <location>
        <begin position="130"/>
        <end position="149"/>
    </location>
</feature>
<dbReference type="EMBL" id="JAAAML010000003">
    <property type="protein sequence ID" value="MCO6410037.1"/>
    <property type="molecule type" value="Genomic_DNA"/>
</dbReference>
<dbReference type="Pfam" id="PF04932">
    <property type="entry name" value="Wzy_C"/>
    <property type="match status" value="1"/>
</dbReference>
<evidence type="ECO:0000256" key="1">
    <source>
        <dbReference type="ARBA" id="ARBA00004141"/>
    </source>
</evidence>
<evidence type="ECO:0000256" key="3">
    <source>
        <dbReference type="ARBA" id="ARBA00022989"/>
    </source>
</evidence>